<protein>
    <submittedName>
        <fullName evidence="7">ATP-dependent RNA helicase DBP5</fullName>
    </submittedName>
</protein>
<evidence type="ECO:0000259" key="6">
    <source>
        <dbReference type="PROSITE" id="PS51194"/>
    </source>
</evidence>
<dbReference type="SMART" id="SM00487">
    <property type="entry name" value="DEXDc"/>
    <property type="match status" value="1"/>
</dbReference>
<name>A0A8X6HAV6_TRICU</name>
<proteinExistence type="predicted"/>
<dbReference type="Proteomes" id="UP000887116">
    <property type="component" value="Unassembled WGS sequence"/>
</dbReference>
<reference evidence="7" key="1">
    <citation type="submission" date="2020-07" db="EMBL/GenBank/DDBJ databases">
        <title>Multicomponent nature underlies the extraordinary mechanical properties of spider dragline silk.</title>
        <authorList>
            <person name="Kono N."/>
            <person name="Nakamura H."/>
            <person name="Mori M."/>
            <person name="Yoshida Y."/>
            <person name="Ohtoshi R."/>
            <person name="Malay A.D."/>
            <person name="Moran D.A.P."/>
            <person name="Tomita M."/>
            <person name="Numata K."/>
            <person name="Arakawa K."/>
        </authorList>
    </citation>
    <scope>NUCLEOTIDE SEQUENCE</scope>
</reference>
<dbReference type="InterPro" id="IPR050079">
    <property type="entry name" value="DEAD_box_RNA_helicase"/>
</dbReference>
<dbReference type="AlphaFoldDB" id="A0A8X6HAV6"/>
<dbReference type="OrthoDB" id="64767at2759"/>
<evidence type="ECO:0000256" key="3">
    <source>
        <dbReference type="ARBA" id="ARBA00022806"/>
    </source>
</evidence>
<dbReference type="GO" id="GO:0003724">
    <property type="term" value="F:RNA helicase activity"/>
    <property type="evidence" value="ECO:0007669"/>
    <property type="project" value="TreeGrafter"/>
</dbReference>
<dbReference type="PROSITE" id="PS51192">
    <property type="entry name" value="HELICASE_ATP_BIND_1"/>
    <property type="match status" value="1"/>
</dbReference>
<evidence type="ECO:0000259" key="5">
    <source>
        <dbReference type="PROSITE" id="PS51192"/>
    </source>
</evidence>
<evidence type="ECO:0000256" key="1">
    <source>
        <dbReference type="ARBA" id="ARBA00022741"/>
    </source>
</evidence>
<feature type="domain" description="Helicase C-terminal" evidence="6">
    <location>
        <begin position="295"/>
        <end position="444"/>
    </location>
</feature>
<dbReference type="InterPro" id="IPR001650">
    <property type="entry name" value="Helicase_C-like"/>
</dbReference>
<sequence>MSRWDKCCRSGTFNKNFGSNKISGERPSRNEVFILREPETSTRSSISTFDTDNYAVEETDFCYEVSFSDMQFHVKLLKEINEAGFYHPRKTQKEILSSLFERFYRCYVIHAPDKSGKTSVILLWILNELLHDETKEYPKALIVCPTHEIAESTYLFAEKIAKNCEIKVCLVKKGTHFNKSDKMIDLIISTPEKILHLAETSMSIQNVKIFILNEAHCMSSSPGNLRTVSRIKSRVSSRCCYMICTAFINKILYDFINSLSLQYKKIEIESSMKKYPFKEVFVIYSSMEERVNALKCLEDFKHCQDQTVVFCCNKDTLTQLKNCLKTECLSYEVLTGGSNGLTVSQRKYVLEQFKENKFKVLISTYSFLRVIEAKNVTKVINFEQILNEKRKLDIEKYKESKIPLNCKKSCLVKTEEEIEKLNNVGLLARKNRFLEFRTEVNDILGYIASICEEKDDILGTLDAIVAIDTQLVPPVVNSDFEVKNHGTSQTSVSAEVKLPTLSLPIFSGATKEWLALSDLFEAAVPTIKI</sequence>
<evidence type="ECO:0000313" key="7">
    <source>
        <dbReference type="EMBL" id="GFR20476.1"/>
    </source>
</evidence>
<keyword evidence="4" id="KW-0067">ATP-binding</keyword>
<keyword evidence="3 7" id="KW-0347">Helicase</keyword>
<dbReference type="Pfam" id="PF00270">
    <property type="entry name" value="DEAD"/>
    <property type="match status" value="1"/>
</dbReference>
<dbReference type="PROSITE" id="PS51194">
    <property type="entry name" value="HELICASE_CTER"/>
    <property type="match status" value="1"/>
</dbReference>
<dbReference type="PANTHER" id="PTHR47959">
    <property type="entry name" value="ATP-DEPENDENT RNA HELICASE RHLE-RELATED"/>
    <property type="match status" value="1"/>
</dbReference>
<dbReference type="GO" id="GO:0016787">
    <property type="term" value="F:hydrolase activity"/>
    <property type="evidence" value="ECO:0007669"/>
    <property type="project" value="UniProtKB-KW"/>
</dbReference>
<dbReference type="EMBL" id="BMAO01018077">
    <property type="protein sequence ID" value="GFR20476.1"/>
    <property type="molecule type" value="Genomic_DNA"/>
</dbReference>
<dbReference type="InterPro" id="IPR027417">
    <property type="entry name" value="P-loop_NTPase"/>
</dbReference>
<keyword evidence="8" id="KW-1185">Reference proteome</keyword>
<keyword evidence="1" id="KW-0547">Nucleotide-binding</keyword>
<feature type="domain" description="Helicase ATP-binding" evidence="5">
    <location>
        <begin position="98"/>
        <end position="266"/>
    </location>
</feature>
<gene>
    <name evidence="7" type="primary">DBP5</name>
    <name evidence="7" type="ORF">TNCT_369122</name>
</gene>
<evidence type="ECO:0000313" key="8">
    <source>
        <dbReference type="Proteomes" id="UP000887116"/>
    </source>
</evidence>
<evidence type="ECO:0000256" key="4">
    <source>
        <dbReference type="ARBA" id="ARBA00022840"/>
    </source>
</evidence>
<dbReference type="PANTHER" id="PTHR47959:SF13">
    <property type="entry name" value="ATP-DEPENDENT RNA HELICASE RHLE"/>
    <property type="match status" value="1"/>
</dbReference>
<keyword evidence="2" id="KW-0378">Hydrolase</keyword>
<dbReference type="Gene3D" id="3.40.50.300">
    <property type="entry name" value="P-loop containing nucleotide triphosphate hydrolases"/>
    <property type="match status" value="2"/>
</dbReference>
<dbReference type="Pfam" id="PF00271">
    <property type="entry name" value="Helicase_C"/>
    <property type="match status" value="1"/>
</dbReference>
<organism evidence="7 8">
    <name type="scientific">Trichonephila clavata</name>
    <name type="common">Joro spider</name>
    <name type="synonym">Nephila clavata</name>
    <dbReference type="NCBI Taxonomy" id="2740835"/>
    <lineage>
        <taxon>Eukaryota</taxon>
        <taxon>Metazoa</taxon>
        <taxon>Ecdysozoa</taxon>
        <taxon>Arthropoda</taxon>
        <taxon>Chelicerata</taxon>
        <taxon>Arachnida</taxon>
        <taxon>Araneae</taxon>
        <taxon>Araneomorphae</taxon>
        <taxon>Entelegynae</taxon>
        <taxon>Araneoidea</taxon>
        <taxon>Nephilidae</taxon>
        <taxon>Trichonephila</taxon>
    </lineage>
</organism>
<dbReference type="InterPro" id="IPR011545">
    <property type="entry name" value="DEAD/DEAH_box_helicase_dom"/>
</dbReference>
<dbReference type="GO" id="GO:0005524">
    <property type="term" value="F:ATP binding"/>
    <property type="evidence" value="ECO:0007669"/>
    <property type="project" value="UniProtKB-KW"/>
</dbReference>
<accession>A0A8X6HAV6</accession>
<dbReference type="SUPFAM" id="SSF52540">
    <property type="entry name" value="P-loop containing nucleoside triphosphate hydrolases"/>
    <property type="match status" value="2"/>
</dbReference>
<evidence type="ECO:0000256" key="2">
    <source>
        <dbReference type="ARBA" id="ARBA00022801"/>
    </source>
</evidence>
<dbReference type="GO" id="GO:0003676">
    <property type="term" value="F:nucleic acid binding"/>
    <property type="evidence" value="ECO:0007669"/>
    <property type="project" value="InterPro"/>
</dbReference>
<dbReference type="InterPro" id="IPR014001">
    <property type="entry name" value="Helicase_ATP-bd"/>
</dbReference>
<dbReference type="GO" id="GO:0005829">
    <property type="term" value="C:cytosol"/>
    <property type="evidence" value="ECO:0007669"/>
    <property type="project" value="TreeGrafter"/>
</dbReference>
<comment type="caution">
    <text evidence="7">The sequence shown here is derived from an EMBL/GenBank/DDBJ whole genome shotgun (WGS) entry which is preliminary data.</text>
</comment>